<dbReference type="EMBL" id="CATOBB020001000">
    <property type="protein sequence ID" value="CAM9213018.1"/>
    <property type="molecule type" value="Genomic_DNA"/>
</dbReference>
<comment type="caution">
    <text evidence="1">The sequence shown here is derived from an EMBL/GenBank/DDBJ whole genome shotgun (WGS) entry which is preliminary data.</text>
</comment>
<reference evidence="1" key="1">
    <citation type="submission" date="2025-03" db="EMBL/GenBank/DDBJ databases">
        <authorList>
            <consortium name="ELIXIR-Norway"/>
            <consortium name="Elixir Norway"/>
        </authorList>
    </citation>
    <scope>NUCLEOTIDE SEQUENCE</scope>
</reference>
<protein>
    <submittedName>
        <fullName evidence="1">Uncharacterized protein</fullName>
    </submittedName>
</protein>
<accession>A0ACB1KHA8</accession>
<gene>
    <name evidence="1" type="ORF">MRATA1EN22A_LOCUS29952</name>
</gene>
<evidence type="ECO:0000313" key="1">
    <source>
        <dbReference type="EMBL" id="CAM9213018.1"/>
    </source>
</evidence>
<proteinExistence type="predicted"/>
<sequence>MREEPVRQLFPTRGCPGGPICPLRSRRDEKGICKQLFPSRFSRVHAWGPQLLSPRSATTAAHDRRSRCEEKAVHRNQRVRPAHCSQSKARAAARTQHSPTQEKSLCKNSRSPLRVVPPHPVA</sequence>
<evidence type="ECO:0000313" key="2">
    <source>
        <dbReference type="Proteomes" id="UP001162501"/>
    </source>
</evidence>
<dbReference type="Proteomes" id="UP001162501">
    <property type="component" value="Unassembled WGS sequence"/>
</dbReference>
<organism evidence="1 2">
    <name type="scientific">Rangifer tarandus platyrhynchus</name>
    <name type="common">Svalbard reindeer</name>
    <dbReference type="NCBI Taxonomy" id="3082113"/>
    <lineage>
        <taxon>Eukaryota</taxon>
        <taxon>Metazoa</taxon>
        <taxon>Chordata</taxon>
        <taxon>Craniata</taxon>
        <taxon>Vertebrata</taxon>
        <taxon>Euteleostomi</taxon>
        <taxon>Mammalia</taxon>
        <taxon>Eutheria</taxon>
        <taxon>Laurasiatheria</taxon>
        <taxon>Artiodactyla</taxon>
        <taxon>Ruminantia</taxon>
        <taxon>Pecora</taxon>
        <taxon>Cervidae</taxon>
        <taxon>Odocoileinae</taxon>
        <taxon>Rangifer</taxon>
    </lineage>
</organism>
<name>A0ACB1KHA8_RANTA</name>